<dbReference type="GO" id="GO:0034203">
    <property type="term" value="P:glycolipid translocation"/>
    <property type="evidence" value="ECO:0007669"/>
    <property type="project" value="TreeGrafter"/>
</dbReference>
<evidence type="ECO:0000256" key="1">
    <source>
        <dbReference type="ARBA" id="ARBA00004477"/>
    </source>
</evidence>
<dbReference type="Pfam" id="PF04506">
    <property type="entry name" value="Rft-1"/>
    <property type="match status" value="1"/>
</dbReference>
<evidence type="ECO:0000256" key="8">
    <source>
        <dbReference type="ARBA" id="ARBA00045912"/>
    </source>
</evidence>
<keyword evidence="6 9" id="KW-1133">Transmembrane helix</keyword>
<dbReference type="OrthoDB" id="9979195at2759"/>
<feature type="transmembrane region" description="Helical" evidence="9">
    <location>
        <begin position="12"/>
        <end position="35"/>
    </location>
</feature>
<comment type="function">
    <text evidence="8 9">Intramembrane glycolipid transporter that operates in the biosynthetic pathway of dolichol-linked oligosaccharides, the glycan precursors employed in protein asparagine (N)-glycosylation. The sequential addition of sugars to dolichol pyrophosphate produces dolichol-linked oligosaccharides containing fourteen sugars, including two GlcNAcs, nine mannoses and three glucoses. Once assembled, the oligosaccharide is transferred from the lipid to nascent proteins by oligosaccharyltransferases. The assembly of dolichol-linked oligosaccharides begins on the cytosolic side of the endoplasmic reticulum membrane and finishes in its lumen. RFT1 could mediate the translocation of the cytosolically oriented intermediate DolPP-GlcNAc2Man5, produced by ALG11, into the ER lumen where dolichol-linked oligosaccharides assembly continues. However, the intramembrane lipid transporter activity could not be confirmed in vitro.</text>
</comment>
<feature type="transmembrane region" description="Helical" evidence="9">
    <location>
        <begin position="116"/>
        <end position="140"/>
    </location>
</feature>
<evidence type="ECO:0000313" key="10">
    <source>
        <dbReference type="EMBL" id="CAH1388561.1"/>
    </source>
</evidence>
<sequence>MGKNFLKSSLQNASFNIIFQLLFRVVTFLLNAFVLRNISQAVVGVMNVRLLLLESTILFLSREAFRRACLSKTTEHNWPQVVNLIWLTVPLCAVLSILFGWIWLNALTTPEEHITTHYAIGVWSICISCMMEMCIEPIYLVSQAFLFVKLKVLLETLHVVVRTVTFTSLVLWKPSAAVLAFSVAQVLAVAVFCLAYIIYFHHFIKTKSPSEDFPFSSLKDFLPKRIENEDLVDLRLCVLTWSFLKQGILKQVLTEGERYIMTLFSVLTFYEQGIYDVVNNLGSLAARFIFRPVEESSYFYFSQLVHRDKSIKEQNEEQMKEAATVLKQLLRCMSSLGLLIVCFGQSYSRLLLMLYGGQTLADNLGTLLLRTHCFAVLLLGLNGISECYALATMSASQLDRYNYVMVFLSVGFLFFSLIFTYVLGSVGFIIANCGNMLARIFHSLKFIKKRYTGTQYDPVKGIVPGKWYLLAVATSGLVTIMSENIYYENSKIYHFFIGTICFLVTVAVWIFEEKSWVLYSYKSIRRHSLKLE</sequence>
<evidence type="ECO:0000256" key="3">
    <source>
        <dbReference type="ARBA" id="ARBA00010288"/>
    </source>
</evidence>
<feature type="transmembrane region" description="Helical" evidence="9">
    <location>
        <begin position="152"/>
        <end position="172"/>
    </location>
</feature>
<comment type="similarity">
    <text evidence="3 9">Belongs to the RFT1 family.</text>
</comment>
<name>A0A9P0GYX3_NEZVI</name>
<dbReference type="GO" id="GO:0006488">
    <property type="term" value="P:dolichol-linked oligosaccharide biosynthetic process"/>
    <property type="evidence" value="ECO:0007669"/>
    <property type="project" value="InterPro"/>
</dbReference>
<keyword evidence="7 9" id="KW-0472">Membrane</keyword>
<evidence type="ECO:0000256" key="9">
    <source>
        <dbReference type="RuleBase" id="RU365067"/>
    </source>
</evidence>
<evidence type="ECO:0000256" key="2">
    <source>
        <dbReference type="ARBA" id="ARBA00004922"/>
    </source>
</evidence>
<feature type="transmembrane region" description="Helical" evidence="9">
    <location>
        <begin position="467"/>
        <end position="486"/>
    </location>
</feature>
<feature type="transmembrane region" description="Helical" evidence="9">
    <location>
        <begin position="492"/>
        <end position="511"/>
    </location>
</feature>
<feature type="transmembrane region" description="Helical" evidence="9">
    <location>
        <begin position="403"/>
        <end position="423"/>
    </location>
</feature>
<proteinExistence type="inferred from homology"/>
<feature type="transmembrane region" description="Helical" evidence="9">
    <location>
        <begin position="367"/>
        <end position="391"/>
    </location>
</feature>
<dbReference type="AlphaFoldDB" id="A0A9P0GYX3"/>
<feature type="transmembrane region" description="Helical" evidence="9">
    <location>
        <begin position="178"/>
        <end position="199"/>
    </location>
</feature>
<protein>
    <recommendedName>
        <fullName evidence="9">Protein RFT1 homolog</fullName>
    </recommendedName>
</protein>
<gene>
    <name evidence="10" type="ORF">NEZAVI_LOCUS159</name>
</gene>
<keyword evidence="11" id="KW-1185">Reference proteome</keyword>
<keyword evidence="5" id="KW-0256">Endoplasmic reticulum</keyword>
<dbReference type="PANTHER" id="PTHR13117">
    <property type="entry name" value="ENDOPLASMIC RETICULUM MULTISPAN TRANSMEMBRANE PROTEIN-RELATED"/>
    <property type="match status" value="1"/>
</dbReference>
<feature type="transmembrane region" description="Helical" evidence="9">
    <location>
        <begin position="329"/>
        <end position="347"/>
    </location>
</feature>
<comment type="subcellular location">
    <subcellularLocation>
        <location evidence="1 9">Endoplasmic reticulum membrane</location>
        <topology evidence="1 9">Multi-pass membrane protein</topology>
    </subcellularLocation>
</comment>
<dbReference type="Proteomes" id="UP001152798">
    <property type="component" value="Chromosome 1"/>
</dbReference>
<dbReference type="InterPro" id="IPR007594">
    <property type="entry name" value="RFT1"/>
</dbReference>
<dbReference type="PANTHER" id="PTHR13117:SF5">
    <property type="entry name" value="PROTEIN RFT1 HOMOLOG"/>
    <property type="match status" value="1"/>
</dbReference>
<evidence type="ECO:0000313" key="11">
    <source>
        <dbReference type="Proteomes" id="UP001152798"/>
    </source>
</evidence>
<organism evidence="10 11">
    <name type="scientific">Nezara viridula</name>
    <name type="common">Southern green stink bug</name>
    <name type="synonym">Cimex viridulus</name>
    <dbReference type="NCBI Taxonomy" id="85310"/>
    <lineage>
        <taxon>Eukaryota</taxon>
        <taxon>Metazoa</taxon>
        <taxon>Ecdysozoa</taxon>
        <taxon>Arthropoda</taxon>
        <taxon>Hexapoda</taxon>
        <taxon>Insecta</taxon>
        <taxon>Pterygota</taxon>
        <taxon>Neoptera</taxon>
        <taxon>Paraneoptera</taxon>
        <taxon>Hemiptera</taxon>
        <taxon>Heteroptera</taxon>
        <taxon>Panheteroptera</taxon>
        <taxon>Pentatomomorpha</taxon>
        <taxon>Pentatomoidea</taxon>
        <taxon>Pentatomidae</taxon>
        <taxon>Pentatominae</taxon>
        <taxon>Nezara</taxon>
    </lineage>
</organism>
<evidence type="ECO:0000256" key="7">
    <source>
        <dbReference type="ARBA" id="ARBA00023136"/>
    </source>
</evidence>
<keyword evidence="4 9" id="KW-0812">Transmembrane</keyword>
<evidence type="ECO:0000256" key="5">
    <source>
        <dbReference type="ARBA" id="ARBA00022824"/>
    </source>
</evidence>
<evidence type="ECO:0000256" key="4">
    <source>
        <dbReference type="ARBA" id="ARBA00022692"/>
    </source>
</evidence>
<feature type="transmembrane region" description="Helical" evidence="9">
    <location>
        <begin position="41"/>
        <end position="60"/>
    </location>
</feature>
<feature type="transmembrane region" description="Helical" evidence="9">
    <location>
        <begin position="81"/>
        <end position="104"/>
    </location>
</feature>
<comment type="pathway">
    <text evidence="2">Protein modification; protein glycosylation.</text>
</comment>
<evidence type="ECO:0000256" key="6">
    <source>
        <dbReference type="ARBA" id="ARBA00022989"/>
    </source>
</evidence>
<reference evidence="10" key="1">
    <citation type="submission" date="2022-01" db="EMBL/GenBank/DDBJ databases">
        <authorList>
            <person name="King R."/>
        </authorList>
    </citation>
    <scope>NUCLEOTIDE SEQUENCE</scope>
</reference>
<accession>A0A9P0GYX3</accession>
<dbReference type="GO" id="GO:0005789">
    <property type="term" value="C:endoplasmic reticulum membrane"/>
    <property type="evidence" value="ECO:0007669"/>
    <property type="project" value="UniProtKB-SubCell"/>
</dbReference>
<dbReference type="EMBL" id="OV725077">
    <property type="protein sequence ID" value="CAH1388561.1"/>
    <property type="molecule type" value="Genomic_DNA"/>
</dbReference>